<sequence>MDIAIATLKKHESTVLDAVSSPYSNGSLEGINHLIKL</sequence>
<reference evidence="2" key="1">
    <citation type="submission" date="2022-10" db="EMBL/GenBank/DDBJ databases">
        <title>Comparative genomic analysis and in-vitro probiotic properties of the potential probiotic L. chiayiensis AACE 3.</title>
        <authorList>
            <person name="Kang X."/>
        </authorList>
    </citation>
    <scope>NUCLEOTIDE SEQUENCE</scope>
    <source>
        <strain evidence="2">AACE 3</strain>
    </source>
</reference>
<dbReference type="InterPro" id="IPR002560">
    <property type="entry name" value="Transposase_DDE"/>
</dbReference>
<keyword evidence="3" id="KW-1185">Reference proteome</keyword>
<gene>
    <name evidence="2" type="ORF">OFW50_08725</name>
</gene>
<evidence type="ECO:0000259" key="1">
    <source>
        <dbReference type="Pfam" id="PF01610"/>
    </source>
</evidence>
<dbReference type="EMBL" id="CP107523">
    <property type="protein sequence ID" value="UYN57845.1"/>
    <property type="molecule type" value="Genomic_DNA"/>
</dbReference>
<evidence type="ECO:0000313" key="2">
    <source>
        <dbReference type="EMBL" id="UYN57845.1"/>
    </source>
</evidence>
<evidence type="ECO:0000313" key="3">
    <source>
        <dbReference type="Proteomes" id="UP001164790"/>
    </source>
</evidence>
<proteinExistence type="predicted"/>
<dbReference type="Pfam" id="PF01610">
    <property type="entry name" value="DDE_Tnp_ISL3"/>
    <property type="match status" value="1"/>
</dbReference>
<feature type="domain" description="Transposase IS204/IS1001/IS1096/IS1165 DDE" evidence="1">
    <location>
        <begin position="4"/>
        <end position="37"/>
    </location>
</feature>
<name>A0ABY6HAI8_9LACO</name>
<protein>
    <submittedName>
        <fullName evidence="2">Transposase</fullName>
    </submittedName>
</protein>
<organism evidence="2 3">
    <name type="scientific">Lacticaseibacillus chiayiensis</name>
    <dbReference type="NCBI Taxonomy" id="2100821"/>
    <lineage>
        <taxon>Bacteria</taxon>
        <taxon>Bacillati</taxon>
        <taxon>Bacillota</taxon>
        <taxon>Bacilli</taxon>
        <taxon>Lactobacillales</taxon>
        <taxon>Lactobacillaceae</taxon>
        <taxon>Lacticaseibacillus</taxon>
    </lineage>
</organism>
<dbReference type="Proteomes" id="UP001164790">
    <property type="component" value="Chromosome"/>
</dbReference>
<accession>A0ABY6HAI8</accession>